<sequence>MNYQTAECKTVWTRTIKGFVYLVDRISAITSTGLCCTNGMSGGYAYVHLDARGRQLIQKTCVSESVPRGEFRHIKFARKEEVLIWFQKVLNKRCIFGICFKTTEFFLMLGMVATTRSVNSDSYVLRPATKFFFAKTGLLGTIASHRRLAHLSNRSANALSLFIFPEGVAVRTALMGTAPWLDIIVLAPGMHQQQSADEVNRGNEAASPATGKVHPGSYQVQAKLTLSSEGVGSHCRKVLKVQLEPFALLRTAFSGRRSIWDVSNHSMNGYLAIPAIKPVFSKSRHLCVDLYSSLKAENIRKALLSRLEPYIDQWIRVSRRESGYGQLSTTHWSYRTPRYRSSFIRDWWVLAVLGMLVLSRSINVFVIKRRASDSKEWKGGDEKKAEEGDLLVVLSQDRWVRLQGKLADVKRVTAGQWLRDEDRVESLAVGVAMLLVYTAEALAGNASTTGSLLITLLLLCTVALLAACNSLTHRLQMYDCIVQDDKLLRRCYKRRMEMVKALVESSTDRDARQAERMGY</sequence>
<feature type="transmembrane region" description="Helical" evidence="1">
    <location>
        <begin position="347"/>
        <end position="367"/>
    </location>
</feature>
<evidence type="ECO:0000313" key="3">
    <source>
        <dbReference type="Proteomes" id="UP001175228"/>
    </source>
</evidence>
<keyword evidence="1" id="KW-0472">Membrane</keyword>
<evidence type="ECO:0000256" key="1">
    <source>
        <dbReference type="SAM" id="Phobius"/>
    </source>
</evidence>
<name>A0AA39UQF0_9AGAR</name>
<dbReference type="Proteomes" id="UP001175228">
    <property type="component" value="Unassembled WGS sequence"/>
</dbReference>
<proteinExistence type="predicted"/>
<evidence type="ECO:0000313" key="2">
    <source>
        <dbReference type="EMBL" id="KAK0488370.1"/>
    </source>
</evidence>
<comment type="caution">
    <text evidence="2">The sequence shown here is derived from an EMBL/GenBank/DDBJ whole genome shotgun (WGS) entry which is preliminary data.</text>
</comment>
<protein>
    <submittedName>
        <fullName evidence="2">Uncharacterized protein</fullName>
    </submittedName>
</protein>
<feature type="transmembrane region" description="Helical" evidence="1">
    <location>
        <begin position="450"/>
        <end position="468"/>
    </location>
</feature>
<feature type="transmembrane region" description="Helical" evidence="1">
    <location>
        <begin position="426"/>
        <end position="444"/>
    </location>
</feature>
<gene>
    <name evidence="2" type="ORF">EDD18DRAFT_1420250</name>
</gene>
<keyword evidence="3" id="KW-1185">Reference proteome</keyword>
<reference evidence="2" key="1">
    <citation type="submission" date="2023-06" db="EMBL/GenBank/DDBJ databases">
        <authorList>
            <consortium name="Lawrence Berkeley National Laboratory"/>
            <person name="Ahrendt S."/>
            <person name="Sahu N."/>
            <person name="Indic B."/>
            <person name="Wong-Bajracharya J."/>
            <person name="Merenyi Z."/>
            <person name="Ke H.-M."/>
            <person name="Monk M."/>
            <person name="Kocsube S."/>
            <person name="Drula E."/>
            <person name="Lipzen A."/>
            <person name="Balint B."/>
            <person name="Henrissat B."/>
            <person name="Andreopoulos B."/>
            <person name="Martin F.M."/>
            <person name="Harder C.B."/>
            <person name="Rigling D."/>
            <person name="Ford K.L."/>
            <person name="Foster G.D."/>
            <person name="Pangilinan J."/>
            <person name="Papanicolaou A."/>
            <person name="Barry K."/>
            <person name="LaButti K."/>
            <person name="Viragh M."/>
            <person name="Koriabine M."/>
            <person name="Yan M."/>
            <person name="Riley R."/>
            <person name="Champramary S."/>
            <person name="Plett K.L."/>
            <person name="Tsai I.J."/>
            <person name="Slot J."/>
            <person name="Sipos G."/>
            <person name="Plett J."/>
            <person name="Nagy L.G."/>
            <person name="Grigoriev I.V."/>
        </authorList>
    </citation>
    <scope>NUCLEOTIDE SEQUENCE</scope>
    <source>
        <strain evidence="2">HWK02</strain>
    </source>
</reference>
<dbReference type="AlphaFoldDB" id="A0AA39UQF0"/>
<organism evidence="2 3">
    <name type="scientific">Armillaria luteobubalina</name>
    <dbReference type="NCBI Taxonomy" id="153913"/>
    <lineage>
        <taxon>Eukaryota</taxon>
        <taxon>Fungi</taxon>
        <taxon>Dikarya</taxon>
        <taxon>Basidiomycota</taxon>
        <taxon>Agaricomycotina</taxon>
        <taxon>Agaricomycetes</taxon>
        <taxon>Agaricomycetidae</taxon>
        <taxon>Agaricales</taxon>
        <taxon>Marasmiineae</taxon>
        <taxon>Physalacriaceae</taxon>
        <taxon>Armillaria</taxon>
    </lineage>
</organism>
<keyword evidence="1" id="KW-1133">Transmembrane helix</keyword>
<accession>A0AA39UQF0</accession>
<dbReference type="EMBL" id="JAUEPU010000039">
    <property type="protein sequence ID" value="KAK0488370.1"/>
    <property type="molecule type" value="Genomic_DNA"/>
</dbReference>
<keyword evidence="1" id="KW-0812">Transmembrane</keyword>